<protein>
    <submittedName>
        <fullName evidence="3">Uncharacterized protein</fullName>
    </submittedName>
</protein>
<sequence>MQQGGLPSPFDRAFATKLGCKAVSYVVSLIEKSTTDNGKVI</sequence>
<accession>A0A821GMU2</accession>
<dbReference type="SUPFAM" id="SSF53784">
    <property type="entry name" value="Phosphofructokinase"/>
    <property type="match status" value="1"/>
</dbReference>
<dbReference type="Gene3D" id="3.40.50.450">
    <property type="match status" value="1"/>
</dbReference>
<comment type="caution">
    <text evidence="3">The sequence shown here is derived from an EMBL/GenBank/DDBJ whole genome shotgun (WGS) entry which is preliminary data.</text>
</comment>
<dbReference type="GO" id="GO:0003872">
    <property type="term" value="F:6-phosphofructokinase activity"/>
    <property type="evidence" value="ECO:0007669"/>
    <property type="project" value="InterPro"/>
</dbReference>
<evidence type="ECO:0000313" key="2">
    <source>
        <dbReference type="EMBL" id="CAF4486106.1"/>
    </source>
</evidence>
<reference evidence="3" key="1">
    <citation type="submission" date="2021-02" db="EMBL/GenBank/DDBJ databases">
        <authorList>
            <person name="Nowell W R."/>
        </authorList>
    </citation>
    <scope>NUCLEOTIDE SEQUENCE</scope>
</reference>
<dbReference type="EMBL" id="CAJOBJ010077389">
    <property type="protein sequence ID" value="CAF4486106.1"/>
    <property type="molecule type" value="Genomic_DNA"/>
</dbReference>
<evidence type="ECO:0000313" key="1">
    <source>
        <dbReference type="EMBL" id="CAF4484938.1"/>
    </source>
</evidence>
<organism evidence="3 4">
    <name type="scientific">Rotaria magnacalcarata</name>
    <dbReference type="NCBI Taxonomy" id="392030"/>
    <lineage>
        <taxon>Eukaryota</taxon>
        <taxon>Metazoa</taxon>
        <taxon>Spiralia</taxon>
        <taxon>Gnathifera</taxon>
        <taxon>Rotifera</taxon>
        <taxon>Eurotatoria</taxon>
        <taxon>Bdelloidea</taxon>
        <taxon>Philodinida</taxon>
        <taxon>Philodinidae</taxon>
        <taxon>Rotaria</taxon>
    </lineage>
</organism>
<feature type="non-terminal residue" evidence="3">
    <location>
        <position position="1"/>
    </location>
</feature>
<name>A0A821GMU2_9BILA</name>
<keyword evidence="4" id="KW-1185">Reference proteome</keyword>
<evidence type="ECO:0000313" key="4">
    <source>
        <dbReference type="Proteomes" id="UP000663866"/>
    </source>
</evidence>
<evidence type="ECO:0000313" key="3">
    <source>
        <dbReference type="EMBL" id="CAF4668906.1"/>
    </source>
</evidence>
<dbReference type="EMBL" id="CAJOBG010091922">
    <property type="protein sequence ID" value="CAF4668906.1"/>
    <property type="molecule type" value="Genomic_DNA"/>
</dbReference>
<dbReference type="AlphaFoldDB" id="A0A821GMU2"/>
<dbReference type="Proteomes" id="UP000681720">
    <property type="component" value="Unassembled WGS sequence"/>
</dbReference>
<gene>
    <name evidence="1" type="ORF">GIL414_LOCUS33986</name>
    <name evidence="2" type="ORF">GIL414_LOCUS34036</name>
    <name evidence="3" type="ORF">OVN521_LOCUS47352</name>
</gene>
<proteinExistence type="predicted"/>
<dbReference type="Proteomes" id="UP000663866">
    <property type="component" value="Unassembled WGS sequence"/>
</dbReference>
<dbReference type="InterPro" id="IPR035966">
    <property type="entry name" value="PKF_sf"/>
</dbReference>
<dbReference type="EMBL" id="CAJOBJ010077142">
    <property type="protein sequence ID" value="CAF4484938.1"/>
    <property type="molecule type" value="Genomic_DNA"/>
</dbReference>